<evidence type="ECO:0000256" key="2">
    <source>
        <dbReference type="ARBA" id="ARBA00001933"/>
    </source>
</evidence>
<comment type="function">
    <text evidence="11 12">Catalyzes the anaerobic formation of alpha-ketobutyrate and ammonia from threonine in a two-step reaction. The first step involved a dehydration of threonine and a production of enamine intermediates (aminocrotonate), which tautomerizes to its imine form (iminobutyrate). Both intermediates are unstable and short-lived. The second step is the nonenzymatic hydrolysis of the enamine/imine intermediates to form 2-ketobutyrate and free ammonia. In the low water environment of the cell, the second step is accelerated by RidA.</text>
</comment>
<comment type="cofactor">
    <cofactor evidence="2 12">
        <name>pyridoxal 5'-phosphate</name>
        <dbReference type="ChEBI" id="CHEBI:597326"/>
    </cofactor>
</comment>
<keyword evidence="15" id="KW-1185">Reference proteome</keyword>
<comment type="subunit">
    <text evidence="12">Homotetramer.</text>
</comment>
<dbReference type="CDD" id="cd04907">
    <property type="entry name" value="ACT_ThrD-I_2"/>
    <property type="match status" value="1"/>
</dbReference>
<dbReference type="FunFam" id="3.40.50.1100:FF:000008">
    <property type="entry name" value="L-threonine dehydratase"/>
    <property type="match status" value="1"/>
</dbReference>
<evidence type="ECO:0000256" key="6">
    <source>
        <dbReference type="ARBA" id="ARBA00022624"/>
    </source>
</evidence>
<dbReference type="PANTHER" id="PTHR48078">
    <property type="entry name" value="THREONINE DEHYDRATASE, MITOCHONDRIAL-RELATED"/>
    <property type="match status" value="1"/>
</dbReference>
<dbReference type="Pfam" id="PF00585">
    <property type="entry name" value="Thr_dehydrat_C"/>
    <property type="match status" value="2"/>
</dbReference>
<evidence type="ECO:0000256" key="1">
    <source>
        <dbReference type="ARBA" id="ARBA00001274"/>
    </source>
</evidence>
<dbReference type="InterPro" id="IPR038110">
    <property type="entry name" value="TD_ACT-like_sf"/>
</dbReference>
<comment type="pathway">
    <text evidence="3 12">Amino-acid biosynthesis; L-isoleucine biosynthesis; 2-oxobutanoate from L-threonine: step 1/1.</text>
</comment>
<evidence type="ECO:0000256" key="7">
    <source>
        <dbReference type="ARBA" id="ARBA00022737"/>
    </source>
</evidence>
<evidence type="ECO:0000256" key="11">
    <source>
        <dbReference type="ARBA" id="ARBA00025527"/>
    </source>
</evidence>
<keyword evidence="9 12" id="KW-0456">Lyase</keyword>
<dbReference type="PANTHER" id="PTHR48078:SF11">
    <property type="entry name" value="THREONINE DEHYDRATASE, MITOCHONDRIAL"/>
    <property type="match status" value="1"/>
</dbReference>
<keyword evidence="7" id="KW-0677">Repeat</keyword>
<dbReference type="InterPro" id="IPR000634">
    <property type="entry name" value="Ser/Thr_deHydtase_PyrdxlP-BS"/>
</dbReference>
<dbReference type="EC" id="4.3.1.19" evidence="12"/>
<dbReference type="NCBIfam" id="TIGR01124">
    <property type="entry name" value="ilvA_2Cterm"/>
    <property type="match status" value="1"/>
</dbReference>
<dbReference type="CDD" id="cd04906">
    <property type="entry name" value="ACT_ThrD-I_1"/>
    <property type="match status" value="1"/>
</dbReference>
<dbReference type="InterPro" id="IPR001721">
    <property type="entry name" value="TD_ACT-like"/>
</dbReference>
<dbReference type="InterPro" id="IPR036052">
    <property type="entry name" value="TrpB-like_PALP_sf"/>
</dbReference>
<dbReference type="PROSITE" id="PS00165">
    <property type="entry name" value="DEHYDRATASE_SER_THR"/>
    <property type="match status" value="1"/>
</dbReference>
<evidence type="ECO:0000256" key="12">
    <source>
        <dbReference type="RuleBase" id="RU362012"/>
    </source>
</evidence>
<dbReference type="SUPFAM" id="SSF53686">
    <property type="entry name" value="Tryptophan synthase beta subunit-like PLP-dependent enzymes"/>
    <property type="match status" value="1"/>
</dbReference>
<dbReference type="GO" id="GO:0006567">
    <property type="term" value="P:L-threonine catabolic process"/>
    <property type="evidence" value="ECO:0007669"/>
    <property type="project" value="TreeGrafter"/>
</dbReference>
<keyword evidence="8 12" id="KW-0663">Pyridoxal phosphate</keyword>
<proteinExistence type="inferred from homology"/>
<dbReference type="SUPFAM" id="SSF55021">
    <property type="entry name" value="ACT-like"/>
    <property type="match status" value="2"/>
</dbReference>
<evidence type="ECO:0000259" key="13">
    <source>
        <dbReference type="PROSITE" id="PS51672"/>
    </source>
</evidence>
<evidence type="ECO:0000313" key="15">
    <source>
        <dbReference type="Proteomes" id="UP000243745"/>
    </source>
</evidence>
<feature type="domain" description="ACT-like" evidence="13">
    <location>
        <begin position="336"/>
        <end position="408"/>
    </location>
</feature>
<dbReference type="GO" id="GO:0004794">
    <property type="term" value="F:threonine deaminase activity"/>
    <property type="evidence" value="ECO:0007669"/>
    <property type="project" value="UniProtKB-UniRule"/>
</dbReference>
<dbReference type="OrthoDB" id="9811476at2"/>
<dbReference type="RefSeq" id="WP_031578448.1">
    <property type="nucleotide sequence ID" value="NZ_FOXF01000027.1"/>
</dbReference>
<dbReference type="Pfam" id="PF00291">
    <property type="entry name" value="PALP"/>
    <property type="match status" value="1"/>
</dbReference>
<dbReference type="UniPathway" id="UPA00047">
    <property type="reaction ID" value="UER00054"/>
</dbReference>
<evidence type="ECO:0000256" key="10">
    <source>
        <dbReference type="ARBA" id="ARBA00023304"/>
    </source>
</evidence>
<dbReference type="GO" id="GO:0030170">
    <property type="term" value="F:pyridoxal phosphate binding"/>
    <property type="evidence" value="ECO:0007669"/>
    <property type="project" value="InterPro"/>
</dbReference>
<name>A0A662ZJF1_9GAMM</name>
<dbReference type="NCBIfam" id="NF006674">
    <property type="entry name" value="PRK09224.1"/>
    <property type="match status" value="1"/>
</dbReference>
<dbReference type="InterPro" id="IPR050147">
    <property type="entry name" value="Ser/Thr_Dehydratase"/>
</dbReference>
<dbReference type="FunFam" id="3.40.50.1100:FF:000005">
    <property type="entry name" value="Threonine dehydratase catabolic"/>
    <property type="match status" value="1"/>
</dbReference>
<reference evidence="14 15" key="1">
    <citation type="submission" date="2016-10" db="EMBL/GenBank/DDBJ databases">
        <authorList>
            <person name="Varghese N."/>
            <person name="Submissions S."/>
        </authorList>
    </citation>
    <scope>NUCLEOTIDE SEQUENCE [LARGE SCALE GENOMIC DNA]</scope>
    <source>
        <strain evidence="14 15">DSM 1361</strain>
    </source>
</reference>
<dbReference type="Gene3D" id="3.40.1020.10">
    <property type="entry name" value="Biosynthetic Threonine Deaminase, Domain 3"/>
    <property type="match status" value="1"/>
</dbReference>
<keyword evidence="5 12" id="KW-0028">Amino-acid biosynthesis</keyword>
<comment type="similarity">
    <text evidence="4 12">Belongs to the serine/threonine dehydratase family.</text>
</comment>
<dbReference type="InterPro" id="IPR045865">
    <property type="entry name" value="ACT-like_dom_sf"/>
</dbReference>
<dbReference type="InterPro" id="IPR001926">
    <property type="entry name" value="TrpB-like_PALP"/>
</dbReference>
<sequence length="512" mass="56312">MEQPTKEEYLRKILLSPVYDVAKVTPLQRLDKVSEKVGVNVLIKREDLQSVHSFKLRGAYNKIAGLTKEQLAKGVIAASAGNHAQGVALTGKKLGIKATIVMPNSTPDIKVDAVRRLGGNVVLFGATFDEAYAECIRISKDKGYTLIPPYDDADVIAGQGTIAQELLKQDSHITHVFVQVGGGGLAAGVAVYIKQVMPSVKVIAVESDGSACLEAALKSGEPVTLDRVSLFADGVAVKRIGDETFRVLKDSIDDIITCTNDEICAAMKDIFEDTRAISEPSGALSLAGLKKYVKLHPELKNDESVTMAAILSGANTKFHTLRFVSERCEIGEMGEGIISVKIPEKKGAFLEFCKKLGGRAVTEFNYRFAKVDSARIFVSVHLTNGREELDSIIESLRNAGYEVSDMTNNILAKNHVRYMIGGHTPVKVNERAYVFEFPEVRDALLNFLETVGTEYNITMFHYRSRGMEYGSVLCAFEVDDSEVDELNRHLNELGYEYNDVSDDLSYTQYMKP</sequence>
<dbReference type="GO" id="GO:0003941">
    <property type="term" value="F:L-serine ammonia-lyase activity"/>
    <property type="evidence" value="ECO:0007669"/>
    <property type="project" value="TreeGrafter"/>
</dbReference>
<keyword evidence="6 12" id="KW-0412">Isoleucine biosynthesis</keyword>
<evidence type="ECO:0000256" key="4">
    <source>
        <dbReference type="ARBA" id="ARBA00010869"/>
    </source>
</evidence>
<comment type="catalytic activity">
    <reaction evidence="1 12">
        <text>L-threonine = 2-oxobutanoate + NH4(+)</text>
        <dbReference type="Rhea" id="RHEA:22108"/>
        <dbReference type="ChEBI" id="CHEBI:16763"/>
        <dbReference type="ChEBI" id="CHEBI:28938"/>
        <dbReference type="ChEBI" id="CHEBI:57926"/>
        <dbReference type="EC" id="4.3.1.19"/>
    </reaction>
</comment>
<accession>A0A662ZJF1</accession>
<dbReference type="EMBL" id="FOXF01000027">
    <property type="protein sequence ID" value="SFP47970.1"/>
    <property type="molecule type" value="Genomic_DNA"/>
</dbReference>
<evidence type="ECO:0000256" key="9">
    <source>
        <dbReference type="ARBA" id="ARBA00023239"/>
    </source>
</evidence>
<organism evidence="14 15">
    <name type="scientific">Ruminobacter amylophilus</name>
    <dbReference type="NCBI Taxonomy" id="867"/>
    <lineage>
        <taxon>Bacteria</taxon>
        <taxon>Pseudomonadati</taxon>
        <taxon>Pseudomonadota</taxon>
        <taxon>Gammaproteobacteria</taxon>
        <taxon>Aeromonadales</taxon>
        <taxon>Succinivibrionaceae</taxon>
        <taxon>Ruminobacter</taxon>
    </lineage>
</organism>
<dbReference type="GO" id="GO:0009097">
    <property type="term" value="P:isoleucine biosynthetic process"/>
    <property type="evidence" value="ECO:0007669"/>
    <property type="project" value="UniProtKB-UniRule"/>
</dbReference>
<evidence type="ECO:0000313" key="14">
    <source>
        <dbReference type="EMBL" id="SFP47970.1"/>
    </source>
</evidence>
<dbReference type="Proteomes" id="UP000243745">
    <property type="component" value="Unassembled WGS sequence"/>
</dbReference>
<feature type="domain" description="ACT-like" evidence="13">
    <location>
        <begin position="431"/>
        <end position="502"/>
    </location>
</feature>
<keyword evidence="10 12" id="KW-0100">Branched-chain amino acid biosynthesis</keyword>
<dbReference type="AlphaFoldDB" id="A0A662ZJF1"/>
<dbReference type="GO" id="GO:0006565">
    <property type="term" value="P:L-serine catabolic process"/>
    <property type="evidence" value="ECO:0007669"/>
    <property type="project" value="TreeGrafter"/>
</dbReference>
<evidence type="ECO:0000256" key="8">
    <source>
        <dbReference type="ARBA" id="ARBA00022898"/>
    </source>
</evidence>
<dbReference type="InterPro" id="IPR005787">
    <property type="entry name" value="Thr_deHydtase_biosynth"/>
</dbReference>
<evidence type="ECO:0000256" key="5">
    <source>
        <dbReference type="ARBA" id="ARBA00022605"/>
    </source>
</evidence>
<dbReference type="CDD" id="cd01562">
    <property type="entry name" value="Thr-dehyd"/>
    <property type="match status" value="1"/>
</dbReference>
<gene>
    <name evidence="12" type="primary">ilvA</name>
    <name evidence="14" type="ORF">SAMN02910344_01498</name>
</gene>
<evidence type="ECO:0000256" key="3">
    <source>
        <dbReference type="ARBA" id="ARBA00004810"/>
    </source>
</evidence>
<protein>
    <recommendedName>
        <fullName evidence="12">L-threonine dehydratase</fullName>
        <ecNumber evidence="12">4.3.1.19</ecNumber>
    </recommendedName>
    <alternativeName>
        <fullName evidence="12">Threonine deaminase</fullName>
    </alternativeName>
</protein>
<dbReference type="Gene3D" id="3.40.50.1100">
    <property type="match status" value="2"/>
</dbReference>
<dbReference type="PROSITE" id="PS51672">
    <property type="entry name" value="ACT_LIKE"/>
    <property type="match status" value="2"/>
</dbReference>